<feature type="domain" description="HTH iclR-type" evidence="5">
    <location>
        <begin position="71"/>
        <end position="133"/>
    </location>
</feature>
<dbReference type="Gene3D" id="1.10.10.10">
    <property type="entry name" value="Winged helix-like DNA-binding domain superfamily/Winged helix DNA-binding domain"/>
    <property type="match status" value="1"/>
</dbReference>
<evidence type="ECO:0000256" key="4">
    <source>
        <dbReference type="SAM" id="MobiDB-lite"/>
    </source>
</evidence>
<dbReference type="PANTHER" id="PTHR30136:SF24">
    <property type="entry name" value="HTH-TYPE TRANSCRIPTIONAL REPRESSOR ALLR"/>
    <property type="match status" value="1"/>
</dbReference>
<dbReference type="PROSITE" id="PS51078">
    <property type="entry name" value="ICLR_ED"/>
    <property type="match status" value="1"/>
</dbReference>
<feature type="domain" description="IclR-ED" evidence="6">
    <location>
        <begin position="134"/>
        <end position="320"/>
    </location>
</feature>
<dbReference type="Pfam" id="PF01614">
    <property type="entry name" value="IclR_C"/>
    <property type="match status" value="1"/>
</dbReference>
<dbReference type="SUPFAM" id="SSF55781">
    <property type="entry name" value="GAF domain-like"/>
    <property type="match status" value="1"/>
</dbReference>
<sequence length="323" mass="33566">MPATSPTLNHLPASAAPGNAPAGPASSAAGGAVSTLGTAPDAATVIAPAAPGAPAPKPVRRAAAGKVASKVPAAENTLRILKLLASRRGPMAASNIATALGLPRSSVYHLLGVMEANGFVLHLHEEQRYGLGISAFELSSAYSRQEPLSRLGRPMLASLVDVIGESAHLAVLHGRDVLYIVEERAKNRPSLVTDVGVRLPSHLTASGRAILAALPKSQVRALYPNAAAFTARHETESPIMKYSALSSHLDQVRQRGYATEHGEVTPGFGSIAAAVTDHVGWPTAAVAVTFLEDKLPADQWPALAARIQKVADELSIRIHGRPA</sequence>
<evidence type="ECO:0000256" key="1">
    <source>
        <dbReference type="ARBA" id="ARBA00023015"/>
    </source>
</evidence>
<dbReference type="InterPro" id="IPR014757">
    <property type="entry name" value="Tscrpt_reg_IclR_C"/>
</dbReference>
<keyword evidence="2" id="KW-0238">DNA-binding</keyword>
<keyword evidence="8" id="KW-1185">Reference proteome</keyword>
<dbReference type="Pfam" id="PF09339">
    <property type="entry name" value="HTH_IclR"/>
    <property type="match status" value="1"/>
</dbReference>
<protein>
    <submittedName>
        <fullName evidence="7">IclR family transcriptional regulator</fullName>
    </submittedName>
</protein>
<evidence type="ECO:0000259" key="6">
    <source>
        <dbReference type="PROSITE" id="PS51078"/>
    </source>
</evidence>
<evidence type="ECO:0000313" key="7">
    <source>
        <dbReference type="EMBL" id="GAA2126073.1"/>
    </source>
</evidence>
<evidence type="ECO:0000256" key="2">
    <source>
        <dbReference type="ARBA" id="ARBA00023125"/>
    </source>
</evidence>
<dbReference type="InterPro" id="IPR050707">
    <property type="entry name" value="HTH_MetabolicPath_Reg"/>
</dbReference>
<dbReference type="PANTHER" id="PTHR30136">
    <property type="entry name" value="HELIX-TURN-HELIX TRANSCRIPTIONAL REGULATOR, ICLR FAMILY"/>
    <property type="match status" value="1"/>
</dbReference>
<dbReference type="CDD" id="cd00090">
    <property type="entry name" value="HTH_ARSR"/>
    <property type="match status" value="1"/>
</dbReference>
<gene>
    <name evidence="7" type="ORF">GCM10009825_02880</name>
</gene>
<evidence type="ECO:0000259" key="5">
    <source>
        <dbReference type="PROSITE" id="PS51077"/>
    </source>
</evidence>
<dbReference type="PROSITE" id="PS51077">
    <property type="entry name" value="HTH_ICLR"/>
    <property type="match status" value="1"/>
</dbReference>
<dbReference type="SMART" id="SM00346">
    <property type="entry name" value="HTH_ICLR"/>
    <property type="match status" value="1"/>
</dbReference>
<dbReference type="InterPro" id="IPR005471">
    <property type="entry name" value="Tscrpt_reg_IclR_N"/>
</dbReference>
<dbReference type="SUPFAM" id="SSF46785">
    <property type="entry name" value="Winged helix' DNA-binding domain"/>
    <property type="match status" value="1"/>
</dbReference>
<dbReference type="RefSeq" id="WP_344361246.1">
    <property type="nucleotide sequence ID" value="NZ_BAAAQB010000006.1"/>
</dbReference>
<evidence type="ECO:0000256" key="3">
    <source>
        <dbReference type="ARBA" id="ARBA00023163"/>
    </source>
</evidence>
<feature type="region of interest" description="Disordered" evidence="4">
    <location>
        <begin position="1"/>
        <end position="32"/>
    </location>
</feature>
<dbReference type="EMBL" id="BAAAQB010000006">
    <property type="protein sequence ID" value="GAA2126073.1"/>
    <property type="molecule type" value="Genomic_DNA"/>
</dbReference>
<organism evidence="7 8">
    <name type="scientific">Arthrobacter humicola</name>
    <dbReference type="NCBI Taxonomy" id="409291"/>
    <lineage>
        <taxon>Bacteria</taxon>
        <taxon>Bacillati</taxon>
        <taxon>Actinomycetota</taxon>
        <taxon>Actinomycetes</taxon>
        <taxon>Micrococcales</taxon>
        <taxon>Micrococcaceae</taxon>
        <taxon>Arthrobacter</taxon>
    </lineage>
</organism>
<evidence type="ECO:0000313" key="8">
    <source>
        <dbReference type="Proteomes" id="UP001500102"/>
    </source>
</evidence>
<keyword evidence="1" id="KW-0805">Transcription regulation</keyword>
<feature type="compositionally biased region" description="Low complexity" evidence="4">
    <location>
        <begin position="12"/>
        <end position="32"/>
    </location>
</feature>
<dbReference type="InterPro" id="IPR011991">
    <property type="entry name" value="ArsR-like_HTH"/>
</dbReference>
<dbReference type="Proteomes" id="UP001500102">
    <property type="component" value="Unassembled WGS sequence"/>
</dbReference>
<accession>A0ABN2YFL8</accession>
<keyword evidence="3" id="KW-0804">Transcription</keyword>
<dbReference type="Gene3D" id="3.30.450.40">
    <property type="match status" value="1"/>
</dbReference>
<comment type="caution">
    <text evidence="7">The sequence shown here is derived from an EMBL/GenBank/DDBJ whole genome shotgun (WGS) entry which is preliminary data.</text>
</comment>
<name>A0ABN2YFL8_9MICC</name>
<dbReference type="InterPro" id="IPR036390">
    <property type="entry name" value="WH_DNA-bd_sf"/>
</dbReference>
<dbReference type="InterPro" id="IPR029016">
    <property type="entry name" value="GAF-like_dom_sf"/>
</dbReference>
<reference evidence="7 8" key="1">
    <citation type="journal article" date="2019" name="Int. J. Syst. Evol. Microbiol.">
        <title>The Global Catalogue of Microorganisms (GCM) 10K type strain sequencing project: providing services to taxonomists for standard genome sequencing and annotation.</title>
        <authorList>
            <consortium name="The Broad Institute Genomics Platform"/>
            <consortium name="The Broad Institute Genome Sequencing Center for Infectious Disease"/>
            <person name="Wu L."/>
            <person name="Ma J."/>
        </authorList>
    </citation>
    <scope>NUCLEOTIDE SEQUENCE [LARGE SCALE GENOMIC DNA]</scope>
    <source>
        <strain evidence="7 8">JCM 15921</strain>
    </source>
</reference>
<dbReference type="InterPro" id="IPR036388">
    <property type="entry name" value="WH-like_DNA-bd_sf"/>
</dbReference>
<proteinExistence type="predicted"/>